<evidence type="ECO:0000313" key="2">
    <source>
        <dbReference type="EMBL" id="KAF9407845.1"/>
    </source>
</evidence>
<organism evidence="2 3">
    <name type="scientific">Spodoptera exigua</name>
    <name type="common">Beet armyworm</name>
    <name type="synonym">Noctua fulgens</name>
    <dbReference type="NCBI Taxonomy" id="7107"/>
    <lineage>
        <taxon>Eukaryota</taxon>
        <taxon>Metazoa</taxon>
        <taxon>Ecdysozoa</taxon>
        <taxon>Arthropoda</taxon>
        <taxon>Hexapoda</taxon>
        <taxon>Insecta</taxon>
        <taxon>Pterygota</taxon>
        <taxon>Neoptera</taxon>
        <taxon>Endopterygota</taxon>
        <taxon>Lepidoptera</taxon>
        <taxon>Glossata</taxon>
        <taxon>Ditrysia</taxon>
        <taxon>Noctuoidea</taxon>
        <taxon>Noctuidae</taxon>
        <taxon>Amphipyrinae</taxon>
        <taxon>Spodoptera</taxon>
    </lineage>
</organism>
<sequence length="231" mass="26457">MGEHMKTNPGEFAEYIQSILKLNALEKMTNDLDRELEDSQKIMMEIKSMYDSVSTVPGNYEQPANNEMRHENISKFLEAGAPKLLMPDMAEDNMDVDIDEAISSLKGYAERLKQSLIALEQQPPRPAGMIDLNLDQYAQSLDQLGKRLANMKLNKNDDVKLKNMELEAKLQQLCSDVNMFTKLVDSKKTLSESNQNWTESRQDGYELQYDNIIKKLISDLNEVLYLLQNKA</sequence>
<evidence type="ECO:0000313" key="3">
    <source>
        <dbReference type="Proteomes" id="UP000648187"/>
    </source>
</evidence>
<dbReference type="OrthoDB" id="7433254at2759"/>
<accession>A0A835G675</accession>
<dbReference type="AlphaFoldDB" id="A0A835G675"/>
<dbReference type="Proteomes" id="UP000648187">
    <property type="component" value="Unassembled WGS sequence"/>
</dbReference>
<dbReference type="EMBL" id="JACKWZ010000430">
    <property type="protein sequence ID" value="KAF9407845.1"/>
    <property type="molecule type" value="Genomic_DNA"/>
</dbReference>
<evidence type="ECO:0000256" key="1">
    <source>
        <dbReference type="SAM" id="Coils"/>
    </source>
</evidence>
<proteinExistence type="predicted"/>
<keyword evidence="3" id="KW-1185">Reference proteome</keyword>
<comment type="caution">
    <text evidence="2">The sequence shown here is derived from an EMBL/GenBank/DDBJ whole genome shotgun (WGS) entry which is preliminary data.</text>
</comment>
<reference evidence="2" key="1">
    <citation type="submission" date="2020-08" db="EMBL/GenBank/DDBJ databases">
        <title>Spodoptera exigua strain:BAW_Kor-Di-RS1 Genome sequencing and assembly.</title>
        <authorList>
            <person name="Kim J."/>
            <person name="Nam H.Y."/>
            <person name="Kwon M."/>
            <person name="Choi J.H."/>
            <person name="Cho S.R."/>
            <person name="Kim G.-H."/>
        </authorList>
    </citation>
    <scope>NUCLEOTIDE SEQUENCE</scope>
    <source>
        <strain evidence="2">BAW_Kor-Di-RS1</strain>
        <tissue evidence="2">Whole-body</tissue>
    </source>
</reference>
<gene>
    <name evidence="2" type="ORF">HW555_012271</name>
</gene>
<name>A0A835G675_SPOEX</name>
<feature type="coiled-coil region" evidence="1">
    <location>
        <begin position="102"/>
        <end position="176"/>
    </location>
</feature>
<keyword evidence="1" id="KW-0175">Coiled coil</keyword>
<protein>
    <submittedName>
        <fullName evidence="2">Uncharacterized protein</fullName>
    </submittedName>
</protein>